<accession>A0A2P2E1Y7</accession>
<organism evidence="2 3">
    <name type="scientific">Leptospira ryugenii</name>
    <dbReference type="NCBI Taxonomy" id="1917863"/>
    <lineage>
        <taxon>Bacteria</taxon>
        <taxon>Pseudomonadati</taxon>
        <taxon>Spirochaetota</taxon>
        <taxon>Spirochaetia</taxon>
        <taxon>Leptospirales</taxon>
        <taxon>Leptospiraceae</taxon>
        <taxon>Leptospira</taxon>
    </lineage>
</organism>
<feature type="transmembrane region" description="Helical" evidence="1">
    <location>
        <begin position="256"/>
        <end position="276"/>
    </location>
</feature>
<dbReference type="OrthoDB" id="343560at2"/>
<dbReference type="EMBL" id="BFBB01000007">
    <property type="protein sequence ID" value="GBF50915.1"/>
    <property type="molecule type" value="Genomic_DNA"/>
</dbReference>
<feature type="transmembrane region" description="Helical" evidence="1">
    <location>
        <begin position="16"/>
        <end position="36"/>
    </location>
</feature>
<feature type="transmembrane region" description="Helical" evidence="1">
    <location>
        <begin position="118"/>
        <end position="141"/>
    </location>
</feature>
<keyword evidence="1" id="KW-0812">Transmembrane</keyword>
<feature type="transmembrane region" description="Helical" evidence="1">
    <location>
        <begin position="153"/>
        <end position="173"/>
    </location>
</feature>
<evidence type="ECO:0000256" key="1">
    <source>
        <dbReference type="SAM" id="Phobius"/>
    </source>
</evidence>
<protein>
    <submittedName>
        <fullName evidence="2">Putative membrane protein</fullName>
    </submittedName>
</protein>
<proteinExistence type="predicted"/>
<dbReference type="Proteomes" id="UP000245133">
    <property type="component" value="Unassembled WGS sequence"/>
</dbReference>
<comment type="caution">
    <text evidence="2">The sequence shown here is derived from an EMBL/GenBank/DDBJ whole genome shotgun (WGS) entry which is preliminary data.</text>
</comment>
<feature type="transmembrane region" description="Helical" evidence="1">
    <location>
        <begin position="282"/>
        <end position="302"/>
    </location>
</feature>
<feature type="transmembrane region" description="Helical" evidence="1">
    <location>
        <begin position="80"/>
        <end position="98"/>
    </location>
</feature>
<feature type="transmembrane region" description="Helical" evidence="1">
    <location>
        <begin position="218"/>
        <end position="236"/>
    </location>
</feature>
<feature type="transmembrane region" description="Helical" evidence="1">
    <location>
        <begin position="48"/>
        <end position="68"/>
    </location>
</feature>
<keyword evidence="1" id="KW-1133">Transmembrane helix</keyword>
<dbReference type="RefSeq" id="WP_108977047.1">
    <property type="nucleotide sequence ID" value="NZ_BFBB01000007.1"/>
</dbReference>
<keyword evidence="1" id="KW-0472">Membrane</keyword>
<sequence>MNFRKSDLMAEIKTPLLSLSILMLVATLVFFILHLIDPMLVSESPRWIKPIKFTLSIGIYSITLYWILRQFPLQNRKVTLIVWGITLCLFFEIIAIGGQAARGVSSHFNVSTPFNATVFSLMGLGIGTMWFLHLMITLFIFKENVSNRLLKETILWGMGISAIGMITGFLMTMPKPEQIELFAKGIVLTSGSHSFGTPIPGQEIPLLGWSKSAGDMRVPHFFGIHAFQFFILVYLIRSNIAKEKQISKYTLLGLRLIGLSYLSVTILLVLQTYIGFSIFQTNIFFLSMYLIFGVLAILGMILMCNKIKQQQLVWT</sequence>
<evidence type="ECO:0000313" key="2">
    <source>
        <dbReference type="EMBL" id="GBF50915.1"/>
    </source>
</evidence>
<reference evidence="2 3" key="1">
    <citation type="submission" date="2018-02" db="EMBL/GenBank/DDBJ databases">
        <title>Novel Leptospira species isolated from soil and water in Japan.</title>
        <authorList>
            <person name="Nakao R."/>
            <person name="Masuzawa T."/>
        </authorList>
    </citation>
    <scope>NUCLEOTIDE SEQUENCE [LARGE SCALE GENOMIC DNA]</scope>
    <source>
        <strain evidence="2 3">YH101</strain>
    </source>
</reference>
<evidence type="ECO:0000313" key="3">
    <source>
        <dbReference type="Proteomes" id="UP000245133"/>
    </source>
</evidence>
<dbReference type="AlphaFoldDB" id="A0A2P2E1Y7"/>
<keyword evidence="3" id="KW-1185">Reference proteome</keyword>
<gene>
    <name evidence="2" type="ORF">LPTSP4_24420</name>
</gene>
<name>A0A2P2E1Y7_9LEPT</name>